<feature type="domain" description="Xylanolytic transcriptional activator regulatory" evidence="3">
    <location>
        <begin position="265"/>
        <end position="339"/>
    </location>
</feature>
<dbReference type="Pfam" id="PF04082">
    <property type="entry name" value="Fungal_trans"/>
    <property type="match status" value="1"/>
</dbReference>
<dbReference type="InterPro" id="IPR007219">
    <property type="entry name" value="XnlR_reg_dom"/>
</dbReference>
<dbReference type="GO" id="GO:0006351">
    <property type="term" value="P:DNA-templated transcription"/>
    <property type="evidence" value="ECO:0007669"/>
    <property type="project" value="InterPro"/>
</dbReference>
<dbReference type="CDD" id="cd12148">
    <property type="entry name" value="fungal_TF_MHR"/>
    <property type="match status" value="1"/>
</dbReference>
<feature type="region of interest" description="Disordered" evidence="2">
    <location>
        <begin position="12"/>
        <end position="60"/>
    </location>
</feature>
<dbReference type="PANTHER" id="PTHR46910">
    <property type="entry name" value="TRANSCRIPTION FACTOR PDR1"/>
    <property type="match status" value="1"/>
</dbReference>
<proteinExistence type="predicted"/>
<feature type="compositionally biased region" description="Polar residues" evidence="2">
    <location>
        <begin position="584"/>
        <end position="614"/>
    </location>
</feature>
<feature type="compositionally biased region" description="Polar residues" evidence="2">
    <location>
        <begin position="696"/>
        <end position="706"/>
    </location>
</feature>
<dbReference type="OrthoDB" id="3266505at2759"/>
<keyword evidence="5" id="KW-1185">Reference proteome</keyword>
<organism evidence="4 5">
    <name type="scientific">Colletotrichum nymphaeae SA-01</name>
    <dbReference type="NCBI Taxonomy" id="1460502"/>
    <lineage>
        <taxon>Eukaryota</taxon>
        <taxon>Fungi</taxon>
        <taxon>Dikarya</taxon>
        <taxon>Ascomycota</taxon>
        <taxon>Pezizomycotina</taxon>
        <taxon>Sordariomycetes</taxon>
        <taxon>Hypocreomycetidae</taxon>
        <taxon>Glomerellales</taxon>
        <taxon>Glomerellaceae</taxon>
        <taxon>Colletotrichum</taxon>
        <taxon>Colletotrichum acutatum species complex</taxon>
    </lineage>
</organism>
<dbReference type="GO" id="GO:0003700">
    <property type="term" value="F:DNA-binding transcription factor activity"/>
    <property type="evidence" value="ECO:0007669"/>
    <property type="project" value="InterPro"/>
</dbReference>
<feature type="compositionally biased region" description="Basic and acidic residues" evidence="2">
    <location>
        <begin position="834"/>
        <end position="849"/>
    </location>
</feature>
<evidence type="ECO:0000313" key="4">
    <source>
        <dbReference type="EMBL" id="KXH62774.1"/>
    </source>
</evidence>
<feature type="compositionally biased region" description="Basic and acidic residues" evidence="2">
    <location>
        <begin position="113"/>
        <end position="124"/>
    </location>
</feature>
<feature type="region of interest" description="Disordered" evidence="2">
    <location>
        <begin position="560"/>
        <end position="707"/>
    </location>
</feature>
<dbReference type="PANTHER" id="PTHR46910:SF9">
    <property type="entry name" value="MISCELLANEOUS ZN(II)2CYS6 TRANSCRIPTION FACTOR (EUROFUNG)"/>
    <property type="match status" value="1"/>
</dbReference>
<evidence type="ECO:0000313" key="5">
    <source>
        <dbReference type="Proteomes" id="UP000070054"/>
    </source>
</evidence>
<dbReference type="GO" id="GO:0003677">
    <property type="term" value="F:DNA binding"/>
    <property type="evidence" value="ECO:0007669"/>
    <property type="project" value="InterPro"/>
</dbReference>
<feature type="compositionally biased region" description="Basic and acidic residues" evidence="2">
    <location>
        <begin position="48"/>
        <end position="60"/>
    </location>
</feature>
<dbReference type="Proteomes" id="UP000070054">
    <property type="component" value="Unassembled WGS sequence"/>
</dbReference>
<evidence type="ECO:0000256" key="2">
    <source>
        <dbReference type="SAM" id="MobiDB-lite"/>
    </source>
</evidence>
<feature type="region of interest" description="Disordered" evidence="2">
    <location>
        <begin position="97"/>
        <end position="143"/>
    </location>
</feature>
<gene>
    <name evidence="4" type="ORF">CNYM01_02532</name>
</gene>
<accession>A0A135UQU5</accession>
<evidence type="ECO:0000259" key="3">
    <source>
        <dbReference type="SMART" id="SM00906"/>
    </source>
</evidence>
<name>A0A135UQU5_9PEZI</name>
<feature type="compositionally biased region" description="Polar residues" evidence="2">
    <location>
        <begin position="24"/>
        <end position="33"/>
    </location>
</feature>
<comment type="caution">
    <text evidence="4">The sequence shown here is derived from an EMBL/GenBank/DDBJ whole genome shotgun (WGS) entry which is preliminary data.</text>
</comment>
<sequence length="849" mass="93311">MLRIFIHTSERPSHSLRMDAVESPNATSESGTLSPAHFNHSRKRKHSGSTDRPTREYGLMRDTGKHDTARFVGSGSGIHFIRGVYVRLARKSALRTSQSTNNISDLVPGEDDQLQRETSSRDGDEQNLWRSSELIPEPEGDDFNPTFEQLVDWSRSYFEAWHPTLPFLSAPDVLNLFEEVSAGGVAALGHLERSIVKSILSISLADSRQKAPFAQPIPSSLVFRTVEEAMSASQFALYQPASIQATQAALAIQLFLVSMLRLNSASRLGGLIVRMAFHLGLHRCPSRYPFFTKEEAHMRRRVFWCIYCTERFLCQALGLPLDIRDDDVDVCYPGEEKHGTLADAEDNRLQLLTYLVKHARIRGLILELRNKSIHSRDDTADRSSYVQAELAKWSNEIHDAVEDEHTQDEASPQPPISAGHRILLLLLKYESMISLNRPMMTSDPSSPAYSAGLQNCIFAAKSIFIALKRHHSQNKIPSDPTSACLLEPLLQPSFTWAVWISAFILIYAGFERQLPLASALKHVESGKEVLRHIASRDTSWPEYCLSAVDELTAAVRELSVPNNPLRRQPSTSNLAPNTHLRTDLGQQARPNSSSSRPRGLRSDSTNTQQPTGSSLRARFSPSVAASSGRPDEPGLVAPDNTIWSQNQSDGLSGPTDDQSGRWPTQASPASGPSVNAGWTASTPGAQSGFQAAAQQDSPNFDSQPFSLSLGAATSFPAMGTSENAPGEGQESMATGFQLHGSQCECRLVVGIVASEPMDLPKSLIKQEPRPTLGLPFIKDEISGPAIWLTTSSSWGRYRQTGTDDHRQPASSGRGPTGCNAHETSGASMLINSMEHPDESRQDVKQEYSQ</sequence>
<evidence type="ECO:0000256" key="1">
    <source>
        <dbReference type="ARBA" id="ARBA00023242"/>
    </source>
</evidence>
<dbReference type="AlphaFoldDB" id="A0A135UQU5"/>
<dbReference type="SMART" id="SM00906">
    <property type="entry name" value="Fungal_trans"/>
    <property type="match status" value="1"/>
</dbReference>
<dbReference type="EMBL" id="JEMN01000269">
    <property type="protein sequence ID" value="KXH62774.1"/>
    <property type="molecule type" value="Genomic_DNA"/>
</dbReference>
<feature type="region of interest" description="Disordered" evidence="2">
    <location>
        <begin position="795"/>
        <end position="849"/>
    </location>
</feature>
<feature type="compositionally biased region" description="Polar residues" evidence="2">
    <location>
        <begin position="641"/>
        <end position="683"/>
    </location>
</feature>
<feature type="compositionally biased region" description="Polar residues" evidence="2">
    <location>
        <begin position="821"/>
        <end position="830"/>
    </location>
</feature>
<protein>
    <submittedName>
        <fullName evidence="4">Fungal specific transcription factor domain-containing protein</fullName>
    </submittedName>
</protein>
<keyword evidence="1" id="KW-0539">Nucleus</keyword>
<dbReference type="GO" id="GO:0008270">
    <property type="term" value="F:zinc ion binding"/>
    <property type="evidence" value="ECO:0007669"/>
    <property type="project" value="InterPro"/>
</dbReference>
<dbReference type="InterPro" id="IPR050987">
    <property type="entry name" value="AtrR-like"/>
</dbReference>
<reference evidence="4 5" key="1">
    <citation type="submission" date="2014-02" db="EMBL/GenBank/DDBJ databases">
        <title>The genome sequence of Colletotrichum nymphaeae SA-01.</title>
        <authorList>
            <person name="Baroncelli R."/>
            <person name="Thon M.R."/>
        </authorList>
    </citation>
    <scope>NUCLEOTIDE SEQUENCE [LARGE SCALE GENOMIC DNA]</scope>
    <source>
        <strain evidence="4 5">SA-01</strain>
    </source>
</reference>
<feature type="compositionally biased region" description="Low complexity" evidence="2">
    <location>
        <begin position="684"/>
        <end position="695"/>
    </location>
</feature>